<dbReference type="EMBL" id="JAIVGD010000019">
    <property type="protein sequence ID" value="KAH0748672.1"/>
    <property type="molecule type" value="Genomic_DNA"/>
</dbReference>
<feature type="chain" id="PRO_5047205462" evidence="2">
    <location>
        <begin position="22"/>
        <end position="111"/>
    </location>
</feature>
<keyword evidence="2" id="KW-0732">Signal</keyword>
<evidence type="ECO:0000313" key="3">
    <source>
        <dbReference type="EMBL" id="KAH0748672.1"/>
    </source>
</evidence>
<evidence type="ECO:0000313" key="4">
    <source>
        <dbReference type="Proteomes" id="UP000826656"/>
    </source>
</evidence>
<dbReference type="Proteomes" id="UP000826656">
    <property type="component" value="Unassembled WGS sequence"/>
</dbReference>
<accession>A0ABQ7UI63</accession>
<protein>
    <submittedName>
        <fullName evidence="3">Uncharacterized protein</fullName>
    </submittedName>
</protein>
<evidence type="ECO:0000256" key="1">
    <source>
        <dbReference type="SAM" id="MobiDB-lite"/>
    </source>
</evidence>
<sequence length="111" mass="12295">MAVKRFFGQIWWCGGFRLLFLWRLEEERKIVMVCGGDEDSEGESICDFAGKNGDDGGHDFLRSMGVPGGSQESSMVRKKEDSGEGNEAGEWQGAGVAAYGFWICGGWRSMR</sequence>
<proteinExistence type="predicted"/>
<feature type="signal peptide" evidence="2">
    <location>
        <begin position="1"/>
        <end position="21"/>
    </location>
</feature>
<feature type="region of interest" description="Disordered" evidence="1">
    <location>
        <begin position="60"/>
        <end position="89"/>
    </location>
</feature>
<reference evidence="3 4" key="1">
    <citation type="journal article" date="2021" name="bioRxiv">
        <title>Chromosome-scale and haplotype-resolved genome assembly of a tetraploid potato cultivar.</title>
        <authorList>
            <person name="Sun H."/>
            <person name="Jiao W.-B."/>
            <person name="Krause K."/>
            <person name="Campoy J.A."/>
            <person name="Goel M."/>
            <person name="Folz-Donahue K."/>
            <person name="Kukat C."/>
            <person name="Huettel B."/>
            <person name="Schneeberger K."/>
        </authorList>
    </citation>
    <scope>NUCLEOTIDE SEQUENCE [LARGE SCALE GENOMIC DNA]</scope>
    <source>
        <strain evidence="3">SolTubOtavaFocal</strain>
        <tissue evidence="3">Leaves</tissue>
    </source>
</reference>
<organism evidence="3 4">
    <name type="scientific">Solanum tuberosum</name>
    <name type="common">Potato</name>
    <dbReference type="NCBI Taxonomy" id="4113"/>
    <lineage>
        <taxon>Eukaryota</taxon>
        <taxon>Viridiplantae</taxon>
        <taxon>Streptophyta</taxon>
        <taxon>Embryophyta</taxon>
        <taxon>Tracheophyta</taxon>
        <taxon>Spermatophyta</taxon>
        <taxon>Magnoliopsida</taxon>
        <taxon>eudicotyledons</taxon>
        <taxon>Gunneridae</taxon>
        <taxon>Pentapetalae</taxon>
        <taxon>asterids</taxon>
        <taxon>lamiids</taxon>
        <taxon>Solanales</taxon>
        <taxon>Solanaceae</taxon>
        <taxon>Solanoideae</taxon>
        <taxon>Solaneae</taxon>
        <taxon>Solanum</taxon>
    </lineage>
</organism>
<keyword evidence="4" id="KW-1185">Reference proteome</keyword>
<gene>
    <name evidence="3" type="ORF">KY290_027904</name>
</gene>
<comment type="caution">
    <text evidence="3">The sequence shown here is derived from an EMBL/GenBank/DDBJ whole genome shotgun (WGS) entry which is preliminary data.</text>
</comment>
<name>A0ABQ7UI63_SOLTU</name>
<evidence type="ECO:0000256" key="2">
    <source>
        <dbReference type="SAM" id="SignalP"/>
    </source>
</evidence>